<feature type="compositionally biased region" description="Basic and acidic residues" evidence="1">
    <location>
        <begin position="53"/>
        <end position="65"/>
    </location>
</feature>
<protein>
    <submittedName>
        <fullName evidence="2">Uncharacterized protein</fullName>
    </submittedName>
</protein>
<comment type="caution">
    <text evidence="2">The sequence shown here is derived from an EMBL/GenBank/DDBJ whole genome shotgun (WGS) entry which is preliminary data.</text>
</comment>
<gene>
    <name evidence="2" type="ORF">EYF80_001386</name>
</gene>
<sequence length="96" mass="10517">MQPLKLYSTDDTRSRISGRRKPVHSGSTAEVTLQSEQTRNVPEATEPRVAGGRWRETGDEWREQESGGAWLGQAMGDKMTNNAPGWSGSRTTVALG</sequence>
<accession>A0A4Z2JFK8</accession>
<dbReference type="AlphaFoldDB" id="A0A4Z2JFK8"/>
<evidence type="ECO:0000313" key="2">
    <source>
        <dbReference type="EMBL" id="TNN88603.1"/>
    </source>
</evidence>
<feature type="compositionally biased region" description="Polar residues" evidence="1">
    <location>
        <begin position="79"/>
        <end position="96"/>
    </location>
</feature>
<organism evidence="2 3">
    <name type="scientific">Liparis tanakae</name>
    <name type="common">Tanaka's snailfish</name>
    <dbReference type="NCBI Taxonomy" id="230148"/>
    <lineage>
        <taxon>Eukaryota</taxon>
        <taxon>Metazoa</taxon>
        <taxon>Chordata</taxon>
        <taxon>Craniata</taxon>
        <taxon>Vertebrata</taxon>
        <taxon>Euteleostomi</taxon>
        <taxon>Actinopterygii</taxon>
        <taxon>Neopterygii</taxon>
        <taxon>Teleostei</taxon>
        <taxon>Neoteleostei</taxon>
        <taxon>Acanthomorphata</taxon>
        <taxon>Eupercaria</taxon>
        <taxon>Perciformes</taxon>
        <taxon>Cottioidei</taxon>
        <taxon>Cottales</taxon>
        <taxon>Liparidae</taxon>
        <taxon>Liparis</taxon>
    </lineage>
</organism>
<feature type="compositionally biased region" description="Polar residues" evidence="1">
    <location>
        <begin position="25"/>
        <end position="40"/>
    </location>
</feature>
<dbReference type="Proteomes" id="UP000314294">
    <property type="component" value="Unassembled WGS sequence"/>
</dbReference>
<dbReference type="EMBL" id="SRLO01000005">
    <property type="protein sequence ID" value="TNN88603.1"/>
    <property type="molecule type" value="Genomic_DNA"/>
</dbReference>
<evidence type="ECO:0000313" key="3">
    <source>
        <dbReference type="Proteomes" id="UP000314294"/>
    </source>
</evidence>
<name>A0A4Z2JFK8_9TELE</name>
<feature type="region of interest" description="Disordered" evidence="1">
    <location>
        <begin position="1"/>
        <end position="96"/>
    </location>
</feature>
<proteinExistence type="predicted"/>
<evidence type="ECO:0000256" key="1">
    <source>
        <dbReference type="SAM" id="MobiDB-lite"/>
    </source>
</evidence>
<reference evidence="2 3" key="1">
    <citation type="submission" date="2019-03" db="EMBL/GenBank/DDBJ databases">
        <title>First draft genome of Liparis tanakae, snailfish: a comprehensive survey of snailfish specific genes.</title>
        <authorList>
            <person name="Kim W."/>
            <person name="Song I."/>
            <person name="Jeong J.-H."/>
            <person name="Kim D."/>
            <person name="Kim S."/>
            <person name="Ryu S."/>
            <person name="Song J.Y."/>
            <person name="Lee S.K."/>
        </authorList>
    </citation>
    <scope>NUCLEOTIDE SEQUENCE [LARGE SCALE GENOMIC DNA]</scope>
    <source>
        <tissue evidence="2">Muscle</tissue>
    </source>
</reference>
<keyword evidence="3" id="KW-1185">Reference proteome</keyword>